<accession>A0A806JZ20</accession>
<dbReference type="PANTHER" id="PTHR11614">
    <property type="entry name" value="PHOSPHOLIPASE-RELATED"/>
    <property type="match status" value="1"/>
</dbReference>
<proteinExistence type="predicted"/>
<feature type="domain" description="Serine aminopeptidase S33" evidence="2">
    <location>
        <begin position="23"/>
        <end position="186"/>
    </location>
</feature>
<dbReference type="AlphaFoldDB" id="A0A806JZ20"/>
<dbReference type="Pfam" id="PF12146">
    <property type="entry name" value="Hydrolase_4"/>
    <property type="match status" value="1"/>
</dbReference>
<dbReference type="Gene3D" id="3.40.50.1820">
    <property type="entry name" value="alpha/beta hydrolase"/>
    <property type="match status" value="1"/>
</dbReference>
<keyword evidence="1" id="KW-1133">Transmembrane helix</keyword>
<dbReference type="EMBL" id="JQ844177">
    <property type="protein sequence ID" value="AGS51902.1"/>
    <property type="molecule type" value="Genomic_DNA"/>
</dbReference>
<evidence type="ECO:0000259" key="2">
    <source>
        <dbReference type="Pfam" id="PF12146"/>
    </source>
</evidence>
<keyword evidence="1" id="KW-0472">Membrane</keyword>
<name>A0A806JZ20_9BACT</name>
<dbReference type="EC" id="3.1.1.23" evidence="3"/>
<dbReference type="InterPro" id="IPR022742">
    <property type="entry name" value="Hydrolase_4"/>
</dbReference>
<dbReference type="GO" id="GO:0004622">
    <property type="term" value="F:phosphatidylcholine lysophospholipase activity"/>
    <property type="evidence" value="ECO:0007669"/>
    <property type="project" value="UniProtKB-EC"/>
</dbReference>
<dbReference type="SUPFAM" id="SSF53474">
    <property type="entry name" value="alpha/beta-Hydrolases"/>
    <property type="match status" value="1"/>
</dbReference>
<organism evidence="3">
    <name type="scientific">uncultured bacterium contig00002</name>
    <dbReference type="NCBI Taxonomy" id="1181494"/>
    <lineage>
        <taxon>Bacteria</taxon>
        <taxon>environmental samples</taxon>
    </lineage>
</organism>
<keyword evidence="1" id="KW-0812">Transmembrane</keyword>
<reference evidence="3" key="1">
    <citation type="submission" date="2012-03" db="EMBL/GenBank/DDBJ databases">
        <title>Functional metagenomics reveals considerable lignocellulase gene clusters in the gut microbiome of a wood-feeding higher termite.</title>
        <authorList>
            <person name="Liu N."/>
        </authorList>
    </citation>
    <scope>NUCLEOTIDE SEQUENCE</scope>
</reference>
<dbReference type="InterPro" id="IPR051044">
    <property type="entry name" value="MAG_DAG_Lipase"/>
</dbReference>
<protein>
    <submittedName>
        <fullName evidence="3">Putative lysophospholipase</fullName>
        <ecNumber evidence="3">3.1.1.23</ecNumber>
        <ecNumber evidence="3">3.1.1.5</ecNumber>
    </submittedName>
</protein>
<dbReference type="EC" id="3.1.1.5" evidence="3"/>
<evidence type="ECO:0000313" key="3">
    <source>
        <dbReference type="EMBL" id="AGS51902.1"/>
    </source>
</evidence>
<keyword evidence="3" id="KW-0378">Hydrolase</keyword>
<evidence type="ECO:0000256" key="1">
    <source>
        <dbReference type="SAM" id="Phobius"/>
    </source>
</evidence>
<feature type="transmembrane region" description="Helical" evidence="1">
    <location>
        <begin position="99"/>
        <end position="121"/>
    </location>
</feature>
<dbReference type="InterPro" id="IPR029058">
    <property type="entry name" value="AB_hydrolase_fold"/>
</dbReference>
<sequence>MHDGEAVNVERFEPDGEPASNFAGVIQIIHGFGQHIGHYRDMGKFLTGNGFVCVIHELRGFGEMPGKTGKQLKVARGTAPGYEYYLEDIKTIREKINQWYAGLPVILFGFSMGGNIAVNYLLKYQQEQYTKLILEAPWLRLYKPLPAFVTLLAGLIGKINRNLTISTHFKADYVSRNQDIINQYVKSR</sequence>
<dbReference type="GO" id="GO:0047372">
    <property type="term" value="F:monoacylglycerol lipase activity"/>
    <property type="evidence" value="ECO:0007669"/>
    <property type="project" value="UniProtKB-EC"/>
</dbReference>